<name>M1NDX7_DESSD</name>
<keyword evidence="2" id="KW-1185">Reference proteome</keyword>
<dbReference type="Proteomes" id="UP000011721">
    <property type="component" value="Chromosome"/>
</dbReference>
<gene>
    <name evidence="1" type="ordered locus">UWK_01353</name>
</gene>
<sequence>MIFRSFFFILLLSLLVVPKLYSDELGNWPEEVSVSSGTVTIYQPQVESLTGNPEIKPSQQTKLWHACILVVAADDVINRLKKTDYHRNSVLQPGAVPCRLYGTL</sequence>
<organism evidence="1 2">
    <name type="scientific">Desulfocapsa sulfexigens (strain DSM 10523 / SB164P1)</name>
    <dbReference type="NCBI Taxonomy" id="1167006"/>
    <lineage>
        <taxon>Bacteria</taxon>
        <taxon>Pseudomonadati</taxon>
        <taxon>Thermodesulfobacteriota</taxon>
        <taxon>Desulfobulbia</taxon>
        <taxon>Desulfobulbales</taxon>
        <taxon>Desulfocapsaceae</taxon>
        <taxon>Desulfocapsa</taxon>
    </lineage>
</organism>
<dbReference type="HOGENOM" id="CLU_2245629_0_0_7"/>
<dbReference type="EMBL" id="CP003985">
    <property type="protein sequence ID" value="AGF77914.1"/>
    <property type="molecule type" value="Genomic_DNA"/>
</dbReference>
<evidence type="ECO:0000313" key="1">
    <source>
        <dbReference type="EMBL" id="AGF77914.1"/>
    </source>
</evidence>
<accession>M1NDX7</accession>
<dbReference type="KEGG" id="dsf:UWK_01353"/>
<dbReference type="AlphaFoldDB" id="M1NDX7"/>
<reference evidence="2" key="1">
    <citation type="journal article" date="2013" name="Stand. Genomic Sci.">
        <title>Complete genome sequence of Desulfocapsa sulfexigens, a marine deltaproteobacterium specialized in disproportionating inorganic sulfur compounds.</title>
        <authorList>
            <person name="Finster K.W."/>
            <person name="Kjeldsen K.U."/>
            <person name="Kube M."/>
            <person name="Reinhardt R."/>
            <person name="Mussmann M."/>
            <person name="Amann R."/>
            <person name="Schreiber L."/>
        </authorList>
    </citation>
    <scope>NUCLEOTIDE SEQUENCE [LARGE SCALE GENOMIC DNA]</scope>
    <source>
        <strain evidence="2">DSM 10523 / SB164P1</strain>
    </source>
</reference>
<protein>
    <submittedName>
        <fullName evidence="1">Uncharacterized protein</fullName>
    </submittedName>
</protein>
<proteinExistence type="predicted"/>
<evidence type="ECO:0000313" key="2">
    <source>
        <dbReference type="Proteomes" id="UP000011721"/>
    </source>
</evidence>